<evidence type="ECO:0000313" key="2">
    <source>
        <dbReference type="Proteomes" id="UP000277811"/>
    </source>
</evidence>
<gene>
    <name evidence="1" type="ORF">LUCI_3512</name>
</gene>
<accession>A0A498RDT3</accession>
<dbReference type="EMBL" id="UPPP01000085">
    <property type="protein sequence ID" value="VBB08243.1"/>
    <property type="molecule type" value="Genomic_DNA"/>
</dbReference>
<sequence length="58" mass="7070">MVLIQYICPKCRCHLLWAMRTATVYCRKCDRWITVKELKEAYPLEMDPSKEKEQLKMF</sequence>
<reference evidence="1 2" key="1">
    <citation type="submission" date="2018-06" db="EMBL/GenBank/DDBJ databases">
        <authorList>
            <person name="Strepis N."/>
        </authorList>
    </citation>
    <scope>NUCLEOTIDE SEQUENCE [LARGE SCALE GENOMIC DNA]</scope>
    <source>
        <strain evidence="1">LUCI</strain>
    </source>
</reference>
<organism evidence="1 2">
    <name type="scientific">Lucifera butyrica</name>
    <dbReference type="NCBI Taxonomy" id="1351585"/>
    <lineage>
        <taxon>Bacteria</taxon>
        <taxon>Bacillati</taxon>
        <taxon>Bacillota</taxon>
        <taxon>Negativicutes</taxon>
        <taxon>Veillonellales</taxon>
        <taxon>Veillonellaceae</taxon>
        <taxon>Lucifera</taxon>
    </lineage>
</organism>
<dbReference type="Proteomes" id="UP000277811">
    <property type="component" value="Unassembled WGS sequence"/>
</dbReference>
<dbReference type="AlphaFoldDB" id="A0A498RDT3"/>
<dbReference type="RefSeq" id="WP_165866042.1">
    <property type="nucleotide sequence ID" value="NZ_UPPP01000085.1"/>
</dbReference>
<proteinExistence type="predicted"/>
<keyword evidence="2" id="KW-1185">Reference proteome</keyword>
<evidence type="ECO:0000313" key="1">
    <source>
        <dbReference type="EMBL" id="VBB08243.1"/>
    </source>
</evidence>
<name>A0A498RDT3_9FIRM</name>
<protein>
    <submittedName>
        <fullName evidence="1">Uncharacterized protein</fullName>
    </submittedName>
</protein>